<feature type="non-terminal residue" evidence="1">
    <location>
        <position position="79"/>
    </location>
</feature>
<accession>A0A8T1M9Z9</accession>
<name>A0A8T1M9Z9_CLOSI</name>
<gene>
    <name evidence="1" type="ORF">CSKR_203294</name>
</gene>
<protein>
    <submittedName>
        <fullName evidence="1">Uncharacterized protein</fullName>
    </submittedName>
</protein>
<dbReference type="Proteomes" id="UP000286415">
    <property type="component" value="Unassembled WGS sequence"/>
</dbReference>
<dbReference type="AlphaFoldDB" id="A0A8T1M9Z9"/>
<dbReference type="EMBL" id="NIRI02000056">
    <property type="protein sequence ID" value="KAG5445722.1"/>
    <property type="molecule type" value="Genomic_DNA"/>
</dbReference>
<reference evidence="1 2" key="1">
    <citation type="journal article" date="2018" name="Biotechnol. Adv.">
        <title>Improved genomic resources and new bioinformatic workflow for the carcinogenic parasite Clonorchis sinensis: Biotechnological implications.</title>
        <authorList>
            <person name="Wang D."/>
            <person name="Korhonen P.K."/>
            <person name="Gasser R.B."/>
            <person name="Young N.D."/>
        </authorList>
    </citation>
    <scope>NUCLEOTIDE SEQUENCE [LARGE SCALE GENOMIC DNA]</scope>
    <source>
        <strain evidence="1">Cs-k2</strain>
    </source>
</reference>
<reference evidence="1 2" key="2">
    <citation type="journal article" date="2021" name="Genomics">
        <title>High-quality reference genome for Clonorchis sinensis.</title>
        <authorList>
            <person name="Young N.D."/>
            <person name="Stroehlein A.J."/>
            <person name="Kinkar L."/>
            <person name="Wang T."/>
            <person name="Sohn W.M."/>
            <person name="Chang B.C.H."/>
            <person name="Kaur P."/>
            <person name="Weisz D."/>
            <person name="Dudchenko O."/>
            <person name="Aiden E.L."/>
            <person name="Korhonen P.K."/>
            <person name="Gasser R.B."/>
        </authorList>
    </citation>
    <scope>NUCLEOTIDE SEQUENCE [LARGE SCALE GENOMIC DNA]</scope>
    <source>
        <strain evidence="1">Cs-k2</strain>
    </source>
</reference>
<sequence>MLDTSNSWDIAAQKITGHLRETLRNNPQNQAELHSYIGFAIDEIMTRWLEGFQNPFAGETLRNLEYSDNIALLCEHEGR</sequence>
<proteinExistence type="predicted"/>
<comment type="caution">
    <text evidence="1">The sequence shown here is derived from an EMBL/GenBank/DDBJ whole genome shotgun (WGS) entry which is preliminary data.</text>
</comment>
<keyword evidence="2" id="KW-1185">Reference proteome</keyword>
<evidence type="ECO:0000313" key="2">
    <source>
        <dbReference type="Proteomes" id="UP000286415"/>
    </source>
</evidence>
<evidence type="ECO:0000313" key="1">
    <source>
        <dbReference type="EMBL" id="KAG5445722.1"/>
    </source>
</evidence>
<organism evidence="1 2">
    <name type="scientific">Clonorchis sinensis</name>
    <name type="common">Chinese liver fluke</name>
    <dbReference type="NCBI Taxonomy" id="79923"/>
    <lineage>
        <taxon>Eukaryota</taxon>
        <taxon>Metazoa</taxon>
        <taxon>Spiralia</taxon>
        <taxon>Lophotrochozoa</taxon>
        <taxon>Platyhelminthes</taxon>
        <taxon>Trematoda</taxon>
        <taxon>Digenea</taxon>
        <taxon>Opisthorchiida</taxon>
        <taxon>Opisthorchiata</taxon>
        <taxon>Opisthorchiidae</taxon>
        <taxon>Clonorchis</taxon>
    </lineage>
</organism>